<evidence type="ECO:0000256" key="1">
    <source>
        <dbReference type="SAM" id="MobiDB-lite"/>
    </source>
</evidence>
<reference evidence="3" key="2">
    <citation type="submission" date="2025-09" db="UniProtKB">
        <authorList>
            <consortium name="Ensembl"/>
        </authorList>
    </citation>
    <scope>IDENTIFICATION</scope>
</reference>
<reference evidence="3" key="1">
    <citation type="submission" date="2025-08" db="UniProtKB">
        <authorList>
            <consortium name="Ensembl"/>
        </authorList>
    </citation>
    <scope>IDENTIFICATION</scope>
</reference>
<dbReference type="PANTHER" id="PTHR21367:SF1">
    <property type="entry name" value="ARGINYL-TRNA--PROTEIN TRANSFERASE 1"/>
    <property type="match status" value="1"/>
</dbReference>
<accession>A0A673YEV7</accession>
<dbReference type="InterPro" id="IPR030700">
    <property type="entry name" value="N-end_Aminoacyl_Trfase"/>
</dbReference>
<feature type="domain" description="N-end rule aminoacyl transferase C-terminal" evidence="2">
    <location>
        <begin position="78"/>
        <end position="202"/>
    </location>
</feature>
<dbReference type="OMA" id="QFRATYE"/>
<evidence type="ECO:0000259" key="2">
    <source>
        <dbReference type="Pfam" id="PF04377"/>
    </source>
</evidence>
<dbReference type="PANTHER" id="PTHR21367">
    <property type="entry name" value="ARGININE-TRNA-PROTEIN TRANSFERASE 1"/>
    <property type="match status" value="1"/>
</dbReference>
<gene>
    <name evidence="3" type="primary">ATE1</name>
</gene>
<dbReference type="InterPro" id="IPR017137">
    <property type="entry name" value="Arg-tRNA-P_Trfase_1_euk"/>
</dbReference>
<dbReference type="SUPFAM" id="SSF55729">
    <property type="entry name" value="Acyl-CoA N-acyltransferases (Nat)"/>
    <property type="match status" value="1"/>
</dbReference>
<feature type="compositionally biased region" description="Basic residues" evidence="1">
    <location>
        <begin position="20"/>
        <end position="29"/>
    </location>
</feature>
<name>A0A673YEV7_SALTR</name>
<proteinExistence type="predicted"/>
<dbReference type="InterPro" id="IPR007472">
    <property type="entry name" value="N-end_Aminoacyl_Trfase_C"/>
</dbReference>
<dbReference type="GO" id="GO:0004057">
    <property type="term" value="F:arginyl-tRNA--protein transferase activity"/>
    <property type="evidence" value="ECO:0007669"/>
    <property type="project" value="InterPro"/>
</dbReference>
<dbReference type="GeneTree" id="ENSGT00500000044926"/>
<dbReference type="Ensembl" id="ENSSTUT00000034485.1">
    <property type="protein sequence ID" value="ENSSTUP00000033009.1"/>
    <property type="gene ID" value="ENSSTUG00000014147.1"/>
</dbReference>
<dbReference type="Pfam" id="PF04377">
    <property type="entry name" value="ATE_C"/>
    <property type="match status" value="1"/>
</dbReference>
<keyword evidence="4" id="KW-1185">Reference proteome</keyword>
<protein>
    <submittedName>
        <fullName evidence="3">Arginyltransferase 1</fullName>
    </submittedName>
</protein>
<sequence>GVRADPGRPLCRKAKDLRKEHRLKKKQKRQQLSQPKALEKFINEYLPDSPLLHFEVRLVPVNDDDPQFRATYEQLAVLYACYQMAVRGDSPAECNESEAETPTDGPEVGYGSFHQQYWLDGHIVAVGVVDILPICVSSIYLYYHPDFASLSLGSYSALRSVAFTRHLQKQSPKLCYYYLGFYIHSCPKMRYKGQYQPSDLLCPETYVFVPIESCIPSLEQTHYARFNQEPDAGNEHGTLLGQLGGSVLILHGLDILPYAQKQKGSNDETEVEQYASLMGQVCAERILLYRA</sequence>
<dbReference type="GO" id="GO:0005737">
    <property type="term" value="C:cytoplasm"/>
    <property type="evidence" value="ECO:0007669"/>
    <property type="project" value="TreeGrafter"/>
</dbReference>
<dbReference type="InterPro" id="IPR016181">
    <property type="entry name" value="Acyl_CoA_acyltransferase"/>
</dbReference>
<dbReference type="Proteomes" id="UP000472277">
    <property type="component" value="Chromosome 2"/>
</dbReference>
<organism evidence="3 4">
    <name type="scientific">Salmo trutta</name>
    <name type="common">Brown trout</name>
    <dbReference type="NCBI Taxonomy" id="8032"/>
    <lineage>
        <taxon>Eukaryota</taxon>
        <taxon>Metazoa</taxon>
        <taxon>Chordata</taxon>
        <taxon>Craniata</taxon>
        <taxon>Vertebrata</taxon>
        <taxon>Euteleostomi</taxon>
        <taxon>Actinopterygii</taxon>
        <taxon>Neopterygii</taxon>
        <taxon>Teleostei</taxon>
        <taxon>Protacanthopterygii</taxon>
        <taxon>Salmoniformes</taxon>
        <taxon>Salmonidae</taxon>
        <taxon>Salmoninae</taxon>
        <taxon>Salmo</taxon>
    </lineage>
</organism>
<dbReference type="AlphaFoldDB" id="A0A673YEV7"/>
<feature type="region of interest" description="Disordered" evidence="1">
    <location>
        <begin position="1"/>
        <end position="34"/>
    </location>
</feature>
<dbReference type="InParanoid" id="A0A673YEV7"/>
<dbReference type="PIRSF" id="PIRSF037207">
    <property type="entry name" value="ATE1_euk"/>
    <property type="match status" value="1"/>
</dbReference>
<evidence type="ECO:0000313" key="4">
    <source>
        <dbReference type="Proteomes" id="UP000472277"/>
    </source>
</evidence>
<evidence type="ECO:0000313" key="3">
    <source>
        <dbReference type="Ensembl" id="ENSSTUP00000033009.1"/>
    </source>
</evidence>